<keyword evidence="3" id="KW-0804">Transcription</keyword>
<comment type="caution">
    <text evidence="5">The sequence shown here is derived from an EMBL/GenBank/DDBJ whole genome shotgun (WGS) entry which is preliminary data.</text>
</comment>
<dbReference type="GO" id="GO:0043565">
    <property type="term" value="F:sequence-specific DNA binding"/>
    <property type="evidence" value="ECO:0007669"/>
    <property type="project" value="InterPro"/>
</dbReference>
<dbReference type="SMART" id="SM00342">
    <property type="entry name" value="HTH_ARAC"/>
    <property type="match status" value="1"/>
</dbReference>
<keyword evidence="2" id="KW-0238">DNA-binding</keyword>
<accession>A0A7X0SS51</accession>
<dbReference type="InterPro" id="IPR018060">
    <property type="entry name" value="HTH_AraC"/>
</dbReference>
<evidence type="ECO:0000256" key="1">
    <source>
        <dbReference type="ARBA" id="ARBA00023015"/>
    </source>
</evidence>
<keyword evidence="1" id="KW-0805">Transcription regulation</keyword>
<dbReference type="Gene3D" id="2.60.120.10">
    <property type="entry name" value="Jelly Rolls"/>
    <property type="match status" value="1"/>
</dbReference>
<dbReference type="PROSITE" id="PS01124">
    <property type="entry name" value="HTH_ARAC_FAMILY_2"/>
    <property type="match status" value="1"/>
</dbReference>
<dbReference type="SUPFAM" id="SSF51215">
    <property type="entry name" value="Regulatory protein AraC"/>
    <property type="match status" value="1"/>
</dbReference>
<dbReference type="SUPFAM" id="SSF46689">
    <property type="entry name" value="Homeodomain-like"/>
    <property type="match status" value="1"/>
</dbReference>
<evidence type="ECO:0000259" key="4">
    <source>
        <dbReference type="PROSITE" id="PS01124"/>
    </source>
</evidence>
<dbReference type="EMBL" id="JACJVO010000042">
    <property type="protein sequence ID" value="MBB6735140.1"/>
    <property type="molecule type" value="Genomic_DNA"/>
</dbReference>
<feature type="domain" description="HTH araC/xylS-type" evidence="4">
    <location>
        <begin position="180"/>
        <end position="283"/>
    </location>
</feature>
<dbReference type="PANTHER" id="PTHR43280:SF2">
    <property type="entry name" value="HTH-TYPE TRANSCRIPTIONAL REGULATOR EXSA"/>
    <property type="match status" value="1"/>
</dbReference>
<evidence type="ECO:0000256" key="3">
    <source>
        <dbReference type="ARBA" id="ARBA00023163"/>
    </source>
</evidence>
<reference evidence="5 6" key="1">
    <citation type="submission" date="2020-08" db="EMBL/GenBank/DDBJ databases">
        <title>Cohnella phylogeny.</title>
        <authorList>
            <person name="Dunlap C."/>
        </authorList>
    </citation>
    <scope>NUCLEOTIDE SEQUENCE [LARGE SCALE GENOMIC DNA]</scope>
    <source>
        <strain evidence="5 6">CBP 2801</strain>
    </source>
</reference>
<dbReference type="InterPro" id="IPR003313">
    <property type="entry name" value="AraC-bd"/>
</dbReference>
<sequence>MADRQVEQDAAFPNSKSEAYLYGAHSAAVPAGWSCGRHLHHRMFELNLVLEGTQLADIGGIPYRQEEGDLLLVPPMRLHSYRSEASLRYFVLHVQLDDPAFLQRLGDSGLLLVDRGHPLNRKLVAAVKTLHERMAQKASRIRLYRALYEALDLLEGELDRLLPAPGEPDESRSLPVRIAREIETLVAGHGDEDREKEENWFETIARRLGYSRRHCYRTFMDAYRMSPRDYLFVLRQQEAMHLLLSGGDSLERIARRIGYDNVQSFIRQFSKWTGTTPGQFRKMRRDELVYLTRLEVR</sequence>
<dbReference type="Gene3D" id="1.10.10.60">
    <property type="entry name" value="Homeodomain-like"/>
    <property type="match status" value="2"/>
</dbReference>
<protein>
    <submittedName>
        <fullName evidence="5">AraC family transcriptional regulator</fullName>
    </submittedName>
</protein>
<dbReference type="CDD" id="cd02208">
    <property type="entry name" value="cupin_RmlC-like"/>
    <property type="match status" value="1"/>
</dbReference>
<dbReference type="InterPro" id="IPR014710">
    <property type="entry name" value="RmlC-like_jellyroll"/>
</dbReference>
<organism evidence="5 6">
    <name type="scientific">Cohnella zeiphila</name>
    <dbReference type="NCBI Taxonomy" id="2761120"/>
    <lineage>
        <taxon>Bacteria</taxon>
        <taxon>Bacillati</taxon>
        <taxon>Bacillota</taxon>
        <taxon>Bacilli</taxon>
        <taxon>Bacillales</taxon>
        <taxon>Paenibacillaceae</taxon>
        <taxon>Cohnella</taxon>
    </lineage>
</organism>
<dbReference type="PANTHER" id="PTHR43280">
    <property type="entry name" value="ARAC-FAMILY TRANSCRIPTIONAL REGULATOR"/>
    <property type="match status" value="1"/>
</dbReference>
<evidence type="ECO:0000313" key="5">
    <source>
        <dbReference type="EMBL" id="MBB6735140.1"/>
    </source>
</evidence>
<dbReference type="Pfam" id="PF02311">
    <property type="entry name" value="AraC_binding"/>
    <property type="match status" value="1"/>
</dbReference>
<dbReference type="Pfam" id="PF12833">
    <property type="entry name" value="HTH_18"/>
    <property type="match status" value="1"/>
</dbReference>
<dbReference type="InterPro" id="IPR009057">
    <property type="entry name" value="Homeodomain-like_sf"/>
</dbReference>
<dbReference type="GO" id="GO:0003700">
    <property type="term" value="F:DNA-binding transcription factor activity"/>
    <property type="evidence" value="ECO:0007669"/>
    <property type="project" value="InterPro"/>
</dbReference>
<dbReference type="InterPro" id="IPR037923">
    <property type="entry name" value="HTH-like"/>
</dbReference>
<proteinExistence type="predicted"/>
<dbReference type="Proteomes" id="UP000564644">
    <property type="component" value="Unassembled WGS sequence"/>
</dbReference>
<dbReference type="AlphaFoldDB" id="A0A7X0SS51"/>
<evidence type="ECO:0000313" key="6">
    <source>
        <dbReference type="Proteomes" id="UP000564644"/>
    </source>
</evidence>
<name>A0A7X0SS51_9BACL</name>
<evidence type="ECO:0000256" key="2">
    <source>
        <dbReference type="ARBA" id="ARBA00023125"/>
    </source>
</evidence>
<dbReference type="RefSeq" id="WP_185132791.1">
    <property type="nucleotide sequence ID" value="NZ_JACJVO010000042.1"/>
</dbReference>
<keyword evidence="6" id="KW-1185">Reference proteome</keyword>
<gene>
    <name evidence="5" type="ORF">H7C18_29930</name>
</gene>